<dbReference type="Gene3D" id="1.20.1250.20">
    <property type="entry name" value="MFS general substrate transporter like domains"/>
    <property type="match status" value="1"/>
</dbReference>
<dbReference type="GO" id="GO:0022857">
    <property type="term" value="F:transmembrane transporter activity"/>
    <property type="evidence" value="ECO:0007669"/>
    <property type="project" value="InterPro"/>
</dbReference>
<feature type="transmembrane region" description="Helical" evidence="6">
    <location>
        <begin position="155"/>
        <end position="175"/>
    </location>
</feature>
<feature type="transmembrane region" description="Helical" evidence="6">
    <location>
        <begin position="431"/>
        <end position="451"/>
    </location>
</feature>
<organism evidence="8 9">
    <name type="scientific">Amblyomma americanum</name>
    <name type="common">Lone star tick</name>
    <dbReference type="NCBI Taxonomy" id="6943"/>
    <lineage>
        <taxon>Eukaryota</taxon>
        <taxon>Metazoa</taxon>
        <taxon>Ecdysozoa</taxon>
        <taxon>Arthropoda</taxon>
        <taxon>Chelicerata</taxon>
        <taxon>Arachnida</taxon>
        <taxon>Acari</taxon>
        <taxon>Parasitiformes</taxon>
        <taxon>Ixodida</taxon>
        <taxon>Ixodoidea</taxon>
        <taxon>Ixodidae</taxon>
        <taxon>Amblyomminae</taxon>
        <taxon>Amblyomma</taxon>
    </lineage>
</organism>
<dbReference type="Proteomes" id="UP001321473">
    <property type="component" value="Unassembled WGS sequence"/>
</dbReference>
<dbReference type="PANTHER" id="PTHR24064">
    <property type="entry name" value="SOLUTE CARRIER FAMILY 22 MEMBER"/>
    <property type="match status" value="1"/>
</dbReference>
<proteinExistence type="predicted"/>
<feature type="transmembrane region" description="Helical" evidence="6">
    <location>
        <begin position="273"/>
        <end position="292"/>
    </location>
</feature>
<evidence type="ECO:0000259" key="7">
    <source>
        <dbReference type="PROSITE" id="PS50850"/>
    </source>
</evidence>
<dbReference type="SUPFAM" id="SSF103473">
    <property type="entry name" value="MFS general substrate transporter"/>
    <property type="match status" value="1"/>
</dbReference>
<dbReference type="InterPro" id="IPR005829">
    <property type="entry name" value="Sugar_transporter_CS"/>
</dbReference>
<evidence type="ECO:0000313" key="9">
    <source>
        <dbReference type="Proteomes" id="UP001321473"/>
    </source>
</evidence>
<feature type="transmembrane region" description="Helical" evidence="6">
    <location>
        <begin position="404"/>
        <end position="424"/>
    </location>
</feature>
<dbReference type="InterPro" id="IPR036259">
    <property type="entry name" value="MFS_trans_sf"/>
</dbReference>
<feature type="region of interest" description="Disordered" evidence="5">
    <location>
        <begin position="568"/>
        <end position="590"/>
    </location>
</feature>
<keyword evidence="4 6" id="KW-0472">Membrane</keyword>
<keyword evidence="2 6" id="KW-0812">Transmembrane</keyword>
<dbReference type="AlphaFoldDB" id="A0AAQ4DZ69"/>
<feature type="transmembrane region" description="Helical" evidence="6">
    <location>
        <begin position="457"/>
        <end position="479"/>
    </location>
</feature>
<dbReference type="InterPro" id="IPR020846">
    <property type="entry name" value="MFS_dom"/>
</dbReference>
<keyword evidence="3 6" id="KW-1133">Transmembrane helix</keyword>
<sequence length="590" mass="64609">MPQQNPEAPQEAATMVSAPVTAATSTVLTSPLDHILIFGHGWFQRLVLLCTTLAYFTTVLQAAAINSLARPADHWCRPPAEYAHVPAEIWRNISVPLEADGVTRHKCLRYEPPLPSEEEDGVEERSTIPCDAGWDYEVEAASIIREWNIVCERDWIMTALIAAYMLGGVIALPFSGIAADRIGRRPVLCIWTFLIMFAGTGVVFAKTLIAFAALRALLSAAAASVVVTSTMVLFEVTDTQHRALFCSCAVAGGALLASVYQAVVLGMVTDWKAVQIVSMVPTCGLILGVYLMEESPCWLLAVLKMRRAEDVLSWAARVNNADPNDFKHRLSALRVELKRQQEQQQDPGSSDIFSGPQDVYVTELMRNQSLRHRSLVTFGCWLVGFAVYYKLLTGQVMRSNDGTQIALVLLRLPSIIVNVIIITYAGRRRTLSLSLIIMAVVAGALAIGHTVRAPGYVLAALVVVWMLLFDLYAVTLFILTAELYPTVVRGAGLAFSYTCGRVGAVIGPFLNEIHSSDMKGLMYAVAAALLLFFGVMALALPETTELQPANTMHDFAAEKWQLQSPLRVARRGSKRKRAKSGQSEIQRAAK</sequence>
<feature type="transmembrane region" description="Helical" evidence="6">
    <location>
        <begin position="187"/>
        <end position="211"/>
    </location>
</feature>
<name>A0AAQ4DZ69_AMBAM</name>
<dbReference type="GO" id="GO:0016020">
    <property type="term" value="C:membrane"/>
    <property type="evidence" value="ECO:0007669"/>
    <property type="project" value="UniProtKB-SubCell"/>
</dbReference>
<comment type="caution">
    <text evidence="8">The sequence shown here is derived from an EMBL/GenBank/DDBJ whole genome shotgun (WGS) entry which is preliminary data.</text>
</comment>
<dbReference type="InterPro" id="IPR005828">
    <property type="entry name" value="MFS_sugar_transport-like"/>
</dbReference>
<dbReference type="PROSITE" id="PS00216">
    <property type="entry name" value="SUGAR_TRANSPORT_1"/>
    <property type="match status" value="1"/>
</dbReference>
<keyword evidence="9" id="KW-1185">Reference proteome</keyword>
<evidence type="ECO:0000256" key="4">
    <source>
        <dbReference type="ARBA" id="ARBA00023136"/>
    </source>
</evidence>
<feature type="transmembrane region" description="Helical" evidence="6">
    <location>
        <begin position="491"/>
        <end position="509"/>
    </location>
</feature>
<evidence type="ECO:0000256" key="1">
    <source>
        <dbReference type="ARBA" id="ARBA00004141"/>
    </source>
</evidence>
<evidence type="ECO:0000256" key="2">
    <source>
        <dbReference type="ARBA" id="ARBA00022692"/>
    </source>
</evidence>
<feature type="compositionally biased region" description="Basic residues" evidence="5">
    <location>
        <begin position="568"/>
        <end position="579"/>
    </location>
</feature>
<feature type="transmembrane region" description="Helical" evidence="6">
    <location>
        <begin position="243"/>
        <end position="267"/>
    </location>
</feature>
<accession>A0AAQ4DZ69</accession>
<gene>
    <name evidence="8" type="ORF">V5799_005460</name>
</gene>
<feature type="transmembrane region" description="Helical" evidence="6">
    <location>
        <begin position="217"/>
        <end position="236"/>
    </location>
</feature>
<comment type="subcellular location">
    <subcellularLocation>
        <location evidence="1">Membrane</location>
        <topology evidence="1">Multi-pass membrane protein</topology>
    </subcellularLocation>
</comment>
<feature type="transmembrane region" description="Helical" evidence="6">
    <location>
        <begin position="375"/>
        <end position="392"/>
    </location>
</feature>
<feature type="domain" description="Major facilitator superfamily (MFS) profile" evidence="7">
    <location>
        <begin position="47"/>
        <end position="544"/>
    </location>
</feature>
<protein>
    <recommendedName>
        <fullName evidence="7">Major facilitator superfamily (MFS) profile domain-containing protein</fullName>
    </recommendedName>
</protein>
<feature type="transmembrane region" description="Helical" evidence="6">
    <location>
        <begin position="521"/>
        <end position="540"/>
    </location>
</feature>
<dbReference type="EMBL" id="JARKHS020025018">
    <property type="protein sequence ID" value="KAK8767759.1"/>
    <property type="molecule type" value="Genomic_DNA"/>
</dbReference>
<dbReference type="PROSITE" id="PS50850">
    <property type="entry name" value="MFS"/>
    <property type="match status" value="1"/>
</dbReference>
<evidence type="ECO:0000256" key="6">
    <source>
        <dbReference type="SAM" id="Phobius"/>
    </source>
</evidence>
<reference evidence="8 9" key="1">
    <citation type="journal article" date="2023" name="Arcadia Sci">
        <title>De novo assembly of a long-read Amblyomma americanum tick genome.</title>
        <authorList>
            <person name="Chou S."/>
            <person name="Poskanzer K.E."/>
            <person name="Rollins M."/>
            <person name="Thuy-Boun P.S."/>
        </authorList>
    </citation>
    <scope>NUCLEOTIDE SEQUENCE [LARGE SCALE GENOMIC DNA]</scope>
    <source>
        <strain evidence="8">F_SG_1</strain>
        <tissue evidence="8">Salivary glands</tissue>
    </source>
</reference>
<evidence type="ECO:0000256" key="3">
    <source>
        <dbReference type="ARBA" id="ARBA00022989"/>
    </source>
</evidence>
<evidence type="ECO:0000313" key="8">
    <source>
        <dbReference type="EMBL" id="KAK8767759.1"/>
    </source>
</evidence>
<evidence type="ECO:0000256" key="5">
    <source>
        <dbReference type="SAM" id="MobiDB-lite"/>
    </source>
</evidence>
<dbReference type="Pfam" id="PF00083">
    <property type="entry name" value="Sugar_tr"/>
    <property type="match status" value="1"/>
</dbReference>